<accession>A0ABR9M8H0</accession>
<dbReference type="InterPro" id="IPR029068">
    <property type="entry name" value="Glyas_Bleomycin-R_OHBP_Dase"/>
</dbReference>
<evidence type="ECO:0000313" key="3">
    <source>
        <dbReference type="Proteomes" id="UP000633509"/>
    </source>
</evidence>
<dbReference type="CDD" id="cd06587">
    <property type="entry name" value="VOC"/>
    <property type="match status" value="1"/>
</dbReference>
<dbReference type="InterPro" id="IPR041581">
    <property type="entry name" value="Glyoxalase_6"/>
</dbReference>
<gene>
    <name evidence="2" type="ORF">H4W80_007465</name>
</gene>
<protein>
    <submittedName>
        <fullName evidence="2">Enzyme related to lactoylglutathione lyase</fullName>
    </submittedName>
</protein>
<dbReference type="EMBL" id="JADBEK010000001">
    <property type="protein sequence ID" value="MBE1589207.1"/>
    <property type="molecule type" value="Genomic_DNA"/>
</dbReference>
<dbReference type="Proteomes" id="UP000633509">
    <property type="component" value="Unassembled WGS sequence"/>
</dbReference>
<evidence type="ECO:0000259" key="1">
    <source>
        <dbReference type="PROSITE" id="PS51819"/>
    </source>
</evidence>
<reference evidence="2 3" key="1">
    <citation type="submission" date="2020-10" db="EMBL/GenBank/DDBJ databases">
        <title>Sequencing the genomes of 1000 actinobacteria strains.</title>
        <authorList>
            <person name="Klenk H.-P."/>
        </authorList>
    </citation>
    <scope>NUCLEOTIDE SEQUENCE [LARGE SCALE GENOMIC DNA]</scope>
    <source>
        <strain evidence="2 3">DSM 43173</strain>
    </source>
</reference>
<dbReference type="PROSITE" id="PS51819">
    <property type="entry name" value="VOC"/>
    <property type="match status" value="1"/>
</dbReference>
<keyword evidence="3" id="KW-1185">Reference proteome</keyword>
<dbReference type="Gene3D" id="3.10.180.10">
    <property type="entry name" value="2,3-Dihydroxybiphenyl 1,2-Dioxygenase, domain 1"/>
    <property type="match status" value="1"/>
</dbReference>
<dbReference type="SUPFAM" id="SSF54593">
    <property type="entry name" value="Glyoxalase/Bleomycin resistance protein/Dihydroxybiphenyl dioxygenase"/>
    <property type="match status" value="1"/>
</dbReference>
<keyword evidence="2" id="KW-0456">Lyase</keyword>
<dbReference type="InterPro" id="IPR037523">
    <property type="entry name" value="VOC_core"/>
</dbReference>
<dbReference type="RefSeq" id="WP_192789281.1">
    <property type="nucleotide sequence ID" value="NZ_JADBEK010000001.1"/>
</dbReference>
<organism evidence="2 3">
    <name type="scientific">Nonomuraea angiospora</name>
    <dbReference type="NCBI Taxonomy" id="46172"/>
    <lineage>
        <taxon>Bacteria</taxon>
        <taxon>Bacillati</taxon>
        <taxon>Actinomycetota</taxon>
        <taxon>Actinomycetes</taxon>
        <taxon>Streptosporangiales</taxon>
        <taxon>Streptosporangiaceae</taxon>
        <taxon>Nonomuraea</taxon>
    </lineage>
</organism>
<feature type="domain" description="VOC" evidence="1">
    <location>
        <begin position="5"/>
        <end position="117"/>
    </location>
</feature>
<proteinExistence type="predicted"/>
<comment type="caution">
    <text evidence="2">The sequence shown here is derived from an EMBL/GenBank/DDBJ whole genome shotgun (WGS) entry which is preliminary data.</text>
</comment>
<sequence length="134" mass="14715">MRRPVLGSLLLASTNPERLRTWYADALDPEDNSDVGGYGVLKFGEFYLFIDTRTDVSDKNPEPGRVILNFDVSDARAVAERMESAGVTWLAQLEDRDGSLFATAIDPDGNYVQIIQLRGSAGVWTEEGGSEATE</sequence>
<name>A0ABR9M8H0_9ACTN</name>
<dbReference type="GO" id="GO:0016829">
    <property type="term" value="F:lyase activity"/>
    <property type="evidence" value="ECO:0007669"/>
    <property type="project" value="UniProtKB-KW"/>
</dbReference>
<evidence type="ECO:0000313" key="2">
    <source>
        <dbReference type="EMBL" id="MBE1589207.1"/>
    </source>
</evidence>
<dbReference type="Pfam" id="PF18029">
    <property type="entry name" value="Glyoxalase_6"/>
    <property type="match status" value="1"/>
</dbReference>